<feature type="transmembrane region" description="Helical" evidence="1">
    <location>
        <begin position="44"/>
        <end position="66"/>
    </location>
</feature>
<keyword evidence="1" id="KW-0472">Membrane</keyword>
<name>A0A967BAY7_9RHOB</name>
<evidence type="ECO:0000313" key="2">
    <source>
        <dbReference type="EMBL" id="NHQ73764.1"/>
    </source>
</evidence>
<dbReference type="Proteomes" id="UP000639775">
    <property type="component" value="Unassembled WGS sequence"/>
</dbReference>
<dbReference type="AlphaFoldDB" id="A0A967BAY7"/>
<keyword evidence="3" id="KW-1185">Reference proteome</keyword>
<keyword evidence="1" id="KW-1133">Transmembrane helix</keyword>
<proteinExistence type="predicted"/>
<comment type="caution">
    <text evidence="2">The sequence shown here is derived from an EMBL/GenBank/DDBJ whole genome shotgun (WGS) entry which is preliminary data.</text>
</comment>
<gene>
    <name evidence="2" type="ORF">HAT86_04685</name>
</gene>
<evidence type="ECO:0000313" key="3">
    <source>
        <dbReference type="Proteomes" id="UP000639775"/>
    </source>
</evidence>
<protein>
    <submittedName>
        <fullName evidence="2">Uncharacterized protein</fullName>
    </submittedName>
</protein>
<dbReference type="EMBL" id="JAAORB010000005">
    <property type="protein sequence ID" value="NHQ73764.1"/>
    <property type="molecule type" value="Genomic_DNA"/>
</dbReference>
<keyword evidence="1" id="KW-0812">Transmembrane</keyword>
<accession>A0A967BAY7</accession>
<dbReference type="RefSeq" id="WP_167193919.1">
    <property type="nucleotide sequence ID" value="NZ_JAAORB010000005.1"/>
</dbReference>
<reference evidence="2" key="1">
    <citation type="submission" date="2020-03" db="EMBL/GenBank/DDBJ databases">
        <title>Roseovarius gahaiensis sp. nov., isolated from Gahai Saline Lake, China.</title>
        <authorList>
            <person name="Sun X."/>
        </authorList>
    </citation>
    <scope>NUCLEOTIDE SEQUENCE</scope>
    <source>
        <strain evidence="2">GH877</strain>
    </source>
</reference>
<organism evidence="2 3">
    <name type="scientific">Roseovarius gahaiensis</name>
    <dbReference type="NCBI Taxonomy" id="2716691"/>
    <lineage>
        <taxon>Bacteria</taxon>
        <taxon>Pseudomonadati</taxon>
        <taxon>Pseudomonadota</taxon>
        <taxon>Alphaproteobacteria</taxon>
        <taxon>Rhodobacterales</taxon>
        <taxon>Roseobacteraceae</taxon>
        <taxon>Roseovarius</taxon>
    </lineage>
</organism>
<evidence type="ECO:0000256" key="1">
    <source>
        <dbReference type="SAM" id="Phobius"/>
    </source>
</evidence>
<sequence>MSGLLYIFVCGLGVLAVVQMVRFTRRLFHRSAAMVNASLEQGLISSGFLANTAYLVLFALIFRICLI</sequence>